<evidence type="ECO:0008006" key="8">
    <source>
        <dbReference type="Google" id="ProtNLM"/>
    </source>
</evidence>
<dbReference type="EMBL" id="LEOY01000014">
    <property type="protein sequence ID" value="RBR28636.1"/>
    <property type="molecule type" value="Genomic_DNA"/>
</dbReference>
<feature type="transmembrane region" description="Helical" evidence="3">
    <location>
        <begin position="12"/>
        <end position="32"/>
    </location>
</feature>
<dbReference type="GO" id="GO:0016020">
    <property type="term" value="C:membrane"/>
    <property type="evidence" value="ECO:0007669"/>
    <property type="project" value="InterPro"/>
</dbReference>
<dbReference type="InterPro" id="IPR009825">
    <property type="entry name" value="ECF_substrate-spec-like"/>
</dbReference>
<evidence type="ECO:0000313" key="6">
    <source>
        <dbReference type="Proteomes" id="UP000196503"/>
    </source>
</evidence>
<evidence type="ECO:0000256" key="3">
    <source>
        <dbReference type="SAM" id="Phobius"/>
    </source>
</evidence>
<feature type="transmembrane region" description="Helical" evidence="3">
    <location>
        <begin position="73"/>
        <end position="92"/>
    </location>
</feature>
<dbReference type="AlphaFoldDB" id="A0A200HYA6"/>
<gene>
    <name evidence="4" type="ORF">A5869_001258</name>
    <name evidence="5" type="ORF">EB18_01768</name>
</gene>
<dbReference type="Proteomes" id="UP000252800">
    <property type="component" value="Unassembled WGS sequence"/>
</dbReference>
<dbReference type="Gene3D" id="1.10.1760.20">
    <property type="match status" value="1"/>
</dbReference>
<reference evidence="4 6" key="2">
    <citation type="submission" date="2017-05" db="EMBL/GenBank/DDBJ databases">
        <title>The Genome Sequence of Enterococcus faecium 2D5_DIV0622.</title>
        <authorList>
            <consortium name="The Broad Institute Genomics Platform"/>
            <consortium name="The Broad Institute Genomic Center for Infectious Diseases"/>
            <person name="Earl A."/>
            <person name="Manson A."/>
            <person name="Schwartman J."/>
            <person name="Gilmore M."/>
            <person name="Abouelleil A."/>
            <person name="Cao P."/>
            <person name="Chapman S."/>
            <person name="Cusick C."/>
            <person name="Shea T."/>
            <person name="Young S."/>
            <person name="Neafsey D."/>
            <person name="Nusbaum C."/>
            <person name="Birren B."/>
        </authorList>
    </citation>
    <scope>NUCLEOTIDE SEQUENCE [LARGE SCALE GENOMIC DNA]</scope>
    <source>
        <strain evidence="4 6">2D5_DIV0622</strain>
    </source>
</reference>
<protein>
    <recommendedName>
        <fullName evidence="8">ECF transporter S component</fullName>
    </recommendedName>
</protein>
<sequence>MKKMKVKRLAQLAMMTALTVALSMMVIIPIPATKGIVTLCEVGIYLSACLFGGTGGLIVGSLSGGLIDLLSGYPQWMIFSFVIHGLQGYIAGQLFHSGLPFAKVWSLLLASVWMIVGYFFATSLLYTWPAGIASIPGNIVQTAFGMGVTYLSYGAISRSKKMLHLGVK</sequence>
<dbReference type="PANTHER" id="PTHR37815:SF3">
    <property type="entry name" value="UPF0397 PROTEIN SPR0429"/>
    <property type="match status" value="1"/>
</dbReference>
<reference evidence="5 7" key="1">
    <citation type="submission" date="2015-06" db="EMBL/GenBank/DDBJ databases">
        <title>The Genome Sequence of Enterococcus cecorum 170AEA1.</title>
        <authorList>
            <consortium name="The Broad Institute Genomics Platform"/>
            <consortium name="The Broad Institute Genome Sequencing Center for Infectious Disease"/>
            <person name="Earl A.M."/>
            <person name="Van Tyne D."/>
            <person name="Lebreton F."/>
            <person name="Saavedra J.T."/>
            <person name="Gilmore M.S."/>
            <person name="Manson McGuire A."/>
            <person name="Clock S."/>
            <person name="Crupain M."/>
            <person name="Rangan U."/>
            <person name="Young S."/>
            <person name="Abouelleil A."/>
            <person name="Cao P."/>
            <person name="Chapman S.B."/>
            <person name="Griggs A."/>
            <person name="Priest M."/>
            <person name="Shea T."/>
            <person name="Wortman J."/>
            <person name="Nusbaum C."/>
            <person name="Birren B."/>
        </authorList>
    </citation>
    <scope>NUCLEOTIDE SEQUENCE [LARGE SCALE GENOMIC DNA]</scope>
    <source>
        <strain evidence="5 7">170AEA1</strain>
    </source>
</reference>
<evidence type="ECO:0000256" key="1">
    <source>
        <dbReference type="ARBA" id="ARBA00022692"/>
    </source>
</evidence>
<organism evidence="4 6">
    <name type="scientific">Enterococcus cecorum</name>
    <dbReference type="NCBI Taxonomy" id="44008"/>
    <lineage>
        <taxon>Bacteria</taxon>
        <taxon>Bacillati</taxon>
        <taxon>Bacillota</taxon>
        <taxon>Bacilli</taxon>
        <taxon>Lactobacillales</taxon>
        <taxon>Enterococcaceae</taxon>
        <taxon>Enterococcus</taxon>
    </lineage>
</organism>
<keyword evidence="1 3" id="KW-0812">Transmembrane</keyword>
<dbReference type="EMBL" id="NIBL01000002">
    <property type="protein sequence ID" value="OUZ17786.1"/>
    <property type="molecule type" value="Genomic_DNA"/>
</dbReference>
<comment type="caution">
    <text evidence="4">The sequence shown here is derived from an EMBL/GenBank/DDBJ whole genome shotgun (WGS) entry which is preliminary data.</text>
</comment>
<proteinExistence type="predicted"/>
<evidence type="ECO:0000313" key="4">
    <source>
        <dbReference type="EMBL" id="OUZ17786.1"/>
    </source>
</evidence>
<feature type="transmembrane region" description="Helical" evidence="3">
    <location>
        <begin position="104"/>
        <end position="126"/>
    </location>
</feature>
<evidence type="ECO:0000313" key="7">
    <source>
        <dbReference type="Proteomes" id="UP000252800"/>
    </source>
</evidence>
<dbReference type="PANTHER" id="PTHR37815">
    <property type="entry name" value="UPF0397 PROTEIN BC_2624-RELATED"/>
    <property type="match status" value="1"/>
</dbReference>
<name>A0A200HYA6_9ENTE</name>
<keyword evidence="3" id="KW-0472">Membrane</keyword>
<accession>A0A200HYA6</accession>
<feature type="transmembrane region" description="Helical" evidence="3">
    <location>
        <begin position="132"/>
        <end position="153"/>
    </location>
</feature>
<evidence type="ECO:0000256" key="2">
    <source>
        <dbReference type="ARBA" id="ARBA00022989"/>
    </source>
</evidence>
<keyword evidence="2 3" id="KW-1133">Transmembrane helix</keyword>
<evidence type="ECO:0000313" key="5">
    <source>
        <dbReference type="EMBL" id="RBR28636.1"/>
    </source>
</evidence>
<dbReference type="Proteomes" id="UP000196503">
    <property type="component" value="Unassembled WGS sequence"/>
</dbReference>
<feature type="transmembrane region" description="Helical" evidence="3">
    <location>
        <begin position="44"/>
        <end position="67"/>
    </location>
</feature>
<dbReference type="Pfam" id="PF07155">
    <property type="entry name" value="ECF-ribofla_trS"/>
    <property type="match status" value="1"/>
</dbReference>